<dbReference type="AlphaFoldDB" id="J7L947"/>
<reference evidence="3" key="2">
    <citation type="submission" date="2012-08" db="EMBL/GenBank/DDBJ databases">
        <title>Whole-genome sequence of Nocardiopsis alba strain ATCC BAA-2165 associated with honeybees.</title>
        <authorList>
            <person name="Qiao J."/>
            <person name="Chen L."/>
            <person name="Li Y."/>
            <person name="Wang J."/>
            <person name="Zhang W."/>
            <person name="Chen S."/>
        </authorList>
    </citation>
    <scope>NUCLEOTIDE SEQUENCE [LARGE SCALE GENOMIC DNA]</scope>
    <source>
        <strain evidence="3">ATCC BAA-2165 / BE74</strain>
    </source>
</reference>
<protein>
    <submittedName>
        <fullName evidence="2">Uncharacterized protein</fullName>
    </submittedName>
</protein>
<dbReference type="HOGENOM" id="CLU_3219219_0_0_11"/>
<sequence>MLARPRTYLLPAHAGMGRSPRVVDISDTGNTRRMDPGTGPPHGV</sequence>
<dbReference type="KEGG" id="nal:B005_2162"/>
<proteinExistence type="predicted"/>
<reference evidence="2 3" key="1">
    <citation type="journal article" date="2012" name="J. Bacteriol.">
        <title>Whole-Genome Sequence of Nocardiopsis alba Strain ATCC BAA-2165, Associated with Honeybees.</title>
        <authorList>
            <person name="Qiao J."/>
            <person name="Chen L."/>
            <person name="Li Y."/>
            <person name="Wang J."/>
            <person name="Zhang W."/>
            <person name="Chen S."/>
        </authorList>
    </citation>
    <scope>NUCLEOTIDE SEQUENCE [LARGE SCALE GENOMIC DNA]</scope>
    <source>
        <strain evidence="3">ATCC BAA-2165 / BE74</strain>
    </source>
</reference>
<feature type="region of interest" description="Disordered" evidence="1">
    <location>
        <begin position="13"/>
        <end position="44"/>
    </location>
</feature>
<gene>
    <name evidence="2" type="ordered locus">B005_2162</name>
</gene>
<dbReference type="EMBL" id="CP003788">
    <property type="protein sequence ID" value="AFR09191.1"/>
    <property type="molecule type" value="Genomic_DNA"/>
</dbReference>
<dbReference type="Proteomes" id="UP000003779">
    <property type="component" value="Chromosome"/>
</dbReference>
<organism evidence="2 3">
    <name type="scientific">Nocardiopsis alba (strain ATCC BAA-2165 / BE74)</name>
    <dbReference type="NCBI Taxonomy" id="1205910"/>
    <lineage>
        <taxon>Bacteria</taxon>
        <taxon>Bacillati</taxon>
        <taxon>Actinomycetota</taxon>
        <taxon>Actinomycetes</taxon>
        <taxon>Streptosporangiales</taxon>
        <taxon>Nocardiopsidaceae</taxon>
        <taxon>Nocardiopsis</taxon>
    </lineage>
</organism>
<evidence type="ECO:0000313" key="2">
    <source>
        <dbReference type="EMBL" id="AFR09191.1"/>
    </source>
</evidence>
<evidence type="ECO:0000313" key="3">
    <source>
        <dbReference type="Proteomes" id="UP000003779"/>
    </source>
</evidence>
<name>J7L947_NOCAA</name>
<accession>J7L947</accession>
<evidence type="ECO:0000256" key="1">
    <source>
        <dbReference type="SAM" id="MobiDB-lite"/>
    </source>
</evidence>